<evidence type="ECO:0000313" key="2">
    <source>
        <dbReference type="Proteomes" id="UP001380822"/>
    </source>
</evidence>
<gene>
    <name evidence="1" type="ORF">V6L76_01280</name>
</gene>
<proteinExistence type="predicted"/>
<evidence type="ECO:0000313" key="1">
    <source>
        <dbReference type="EMBL" id="MEH0094863.1"/>
    </source>
</evidence>
<protein>
    <submittedName>
        <fullName evidence="1">Uncharacterized protein</fullName>
    </submittedName>
</protein>
<organism evidence="1 2">
    <name type="scientific">Pannonibacter anstelovis</name>
    <dbReference type="NCBI Taxonomy" id="3121537"/>
    <lineage>
        <taxon>Bacteria</taxon>
        <taxon>Pseudomonadati</taxon>
        <taxon>Pseudomonadota</taxon>
        <taxon>Alphaproteobacteria</taxon>
        <taxon>Hyphomicrobiales</taxon>
        <taxon>Stappiaceae</taxon>
        <taxon>Pannonibacter</taxon>
    </lineage>
</organism>
<keyword evidence="2" id="KW-1185">Reference proteome</keyword>
<name>A0ABU7ZIN7_9HYPH</name>
<sequence>MKWLYLISGVVPCLNFRRLPLQHVLEAIYLAPEILPFAQAVTLTKQSVIRRLFH</sequence>
<accession>A0ABU7ZIN7</accession>
<dbReference type="Proteomes" id="UP001380822">
    <property type="component" value="Unassembled WGS sequence"/>
</dbReference>
<dbReference type="RefSeq" id="WP_334249722.1">
    <property type="nucleotide sequence ID" value="NZ_JBAKBE010000001.1"/>
</dbReference>
<comment type="caution">
    <text evidence="1">The sequence shown here is derived from an EMBL/GenBank/DDBJ whole genome shotgun (WGS) entry which is preliminary data.</text>
</comment>
<dbReference type="EMBL" id="JBAKBE010000001">
    <property type="protein sequence ID" value="MEH0094863.1"/>
    <property type="molecule type" value="Genomic_DNA"/>
</dbReference>
<reference evidence="1 2" key="1">
    <citation type="submission" date="2024-02" db="EMBL/GenBank/DDBJ databases">
        <title>A new putative Pannonibacter species isolated from two cases of bloodstream infections in paediatric patients.</title>
        <authorList>
            <person name="Castellana S."/>
            <person name="De Laurentiis V."/>
            <person name="Grassi M."/>
            <person name="De Leonardis F."/>
            <person name="Mosca A."/>
            <person name="De Carlo C."/>
            <person name="Sparapano E."/>
            <person name="Ronga L."/>
            <person name="Santacroce L."/>
            <person name="Chironna M."/>
            <person name="De Robertis A."/>
            <person name="Bianco A."/>
            <person name="Del Sambro L."/>
            <person name="Capozzi L."/>
            <person name="Parisi A."/>
        </authorList>
    </citation>
    <scope>NUCLEOTIDE SEQUENCE [LARGE SCALE GENOMIC DNA]</scope>
    <source>
        <strain evidence="1 2">Pt2</strain>
    </source>
</reference>